<accession>A0A238KCI4</accession>
<evidence type="ECO:0000313" key="3">
    <source>
        <dbReference type="Proteomes" id="UP000220836"/>
    </source>
</evidence>
<keyword evidence="1" id="KW-0732">Signal</keyword>
<dbReference type="EMBL" id="FXYH01000006">
    <property type="protein sequence ID" value="SMX40535.1"/>
    <property type="molecule type" value="Genomic_DNA"/>
</dbReference>
<feature type="chain" id="PRO_5012624566" description="YARHG domain-containing protein" evidence="1">
    <location>
        <begin position="22"/>
        <end position="82"/>
    </location>
</feature>
<gene>
    <name evidence="2" type="ORF">PEV8663_02031</name>
</gene>
<name>A0A238KCI4_9RHOB</name>
<organism evidence="2 3">
    <name type="scientific">Pelagimonas varians</name>
    <dbReference type="NCBI Taxonomy" id="696760"/>
    <lineage>
        <taxon>Bacteria</taxon>
        <taxon>Pseudomonadati</taxon>
        <taxon>Pseudomonadota</taxon>
        <taxon>Alphaproteobacteria</taxon>
        <taxon>Rhodobacterales</taxon>
        <taxon>Roseobacteraceae</taxon>
        <taxon>Pelagimonas</taxon>
    </lineage>
</organism>
<evidence type="ECO:0000256" key="1">
    <source>
        <dbReference type="SAM" id="SignalP"/>
    </source>
</evidence>
<sequence length="82" mass="8757">MKRLKTAILAAGLTLAAGACAAEQQCWVGAKYDDHSQWNIACSQTYGSGSQILSTKGYANILFGPATWDQCKAWADKNMAQG</sequence>
<reference evidence="2 3" key="1">
    <citation type="submission" date="2017-05" db="EMBL/GenBank/DDBJ databases">
        <authorList>
            <person name="Song R."/>
            <person name="Chenine A.L."/>
            <person name="Ruprecht R.M."/>
        </authorList>
    </citation>
    <scope>NUCLEOTIDE SEQUENCE [LARGE SCALE GENOMIC DNA]</scope>
    <source>
        <strain evidence="2 3">CECT 8663</strain>
    </source>
</reference>
<dbReference type="PROSITE" id="PS51257">
    <property type="entry name" value="PROKAR_LIPOPROTEIN"/>
    <property type="match status" value="1"/>
</dbReference>
<keyword evidence="3" id="KW-1185">Reference proteome</keyword>
<protein>
    <recommendedName>
        <fullName evidence="4">YARHG domain-containing protein</fullName>
    </recommendedName>
</protein>
<evidence type="ECO:0000313" key="2">
    <source>
        <dbReference type="EMBL" id="SMX40535.1"/>
    </source>
</evidence>
<dbReference type="AlphaFoldDB" id="A0A238KCI4"/>
<dbReference type="Proteomes" id="UP000220836">
    <property type="component" value="Unassembled WGS sequence"/>
</dbReference>
<feature type="signal peptide" evidence="1">
    <location>
        <begin position="1"/>
        <end position="21"/>
    </location>
</feature>
<proteinExistence type="predicted"/>
<evidence type="ECO:0008006" key="4">
    <source>
        <dbReference type="Google" id="ProtNLM"/>
    </source>
</evidence>
<dbReference type="RefSeq" id="WP_097804532.1">
    <property type="nucleotide sequence ID" value="NZ_FXYH01000006.1"/>
</dbReference>